<reference evidence="4" key="1">
    <citation type="submission" date="2014-09" db="EMBL/GenBank/DDBJ databases">
        <authorList>
            <person name="Sharma Rahul"/>
            <person name="Thines Marco"/>
        </authorList>
    </citation>
    <scope>NUCLEOTIDE SEQUENCE [LARGE SCALE GENOMIC DNA]</scope>
</reference>
<evidence type="ECO:0000256" key="1">
    <source>
        <dbReference type="ARBA" id="ARBA00010088"/>
    </source>
</evidence>
<dbReference type="AlphaFoldDB" id="A0A0P1A5X4"/>
<dbReference type="GO" id="GO:0016787">
    <property type="term" value="F:hydrolase activity"/>
    <property type="evidence" value="ECO:0007669"/>
    <property type="project" value="UniProtKB-KW"/>
</dbReference>
<accession>A0A0P1A5X4</accession>
<dbReference type="Gene3D" id="3.40.50.1820">
    <property type="entry name" value="alpha/beta hydrolase"/>
    <property type="match status" value="1"/>
</dbReference>
<organism evidence="3 4">
    <name type="scientific">Plasmopara halstedii</name>
    <name type="common">Downy mildew of sunflower</name>
    <dbReference type="NCBI Taxonomy" id="4781"/>
    <lineage>
        <taxon>Eukaryota</taxon>
        <taxon>Sar</taxon>
        <taxon>Stramenopiles</taxon>
        <taxon>Oomycota</taxon>
        <taxon>Peronosporomycetes</taxon>
        <taxon>Peronosporales</taxon>
        <taxon>Peronosporaceae</taxon>
        <taxon>Plasmopara</taxon>
    </lineage>
</organism>
<evidence type="ECO:0000313" key="4">
    <source>
        <dbReference type="Proteomes" id="UP000054928"/>
    </source>
</evidence>
<dbReference type="PANTHER" id="PTHR43248">
    <property type="entry name" value="2-SUCCINYL-6-HYDROXY-2,4-CYCLOHEXADIENE-1-CARBOXYLATE SYNTHASE"/>
    <property type="match status" value="1"/>
</dbReference>
<dbReference type="InterPro" id="IPR029058">
    <property type="entry name" value="AB_hydrolase_fold"/>
</dbReference>
<protein>
    <submittedName>
        <fullName evidence="3">Alpha beta hydrolase domain-containing protein 11-like</fullName>
    </submittedName>
</protein>
<evidence type="ECO:0000256" key="2">
    <source>
        <dbReference type="ARBA" id="ARBA00022801"/>
    </source>
</evidence>
<dbReference type="RefSeq" id="XP_024571951.1">
    <property type="nucleotide sequence ID" value="XM_024725781.1"/>
</dbReference>
<name>A0A0P1A5X4_PLAHL</name>
<dbReference type="OrthoDB" id="8119704at2759"/>
<dbReference type="GeneID" id="36406508"/>
<keyword evidence="4" id="KW-1185">Reference proteome</keyword>
<dbReference type="Proteomes" id="UP000054928">
    <property type="component" value="Unassembled WGS sequence"/>
</dbReference>
<keyword evidence="2 3" id="KW-0378">Hydrolase</keyword>
<dbReference type="STRING" id="4781.A0A0P1A5X4"/>
<dbReference type="SUPFAM" id="SSF53474">
    <property type="entry name" value="alpha/beta-Hydrolases"/>
    <property type="match status" value="1"/>
</dbReference>
<sequence length="186" mass="21628">MYLQQCIQNGCCALPRQVWALDTLPGTGENDFASRDLLDLIETILFVLKKFSGPIRSKAELIKGLQEHGIAFDEAQWLTSNLRRISKSPELYEWKMNADVVKDLFQSFLATDLWPFIEHLDAIKRNDVEIHVVHASNNNMWTPNILHRLDALREKHVYHHLLEKSGHWVHIENPDGLLKIFQSYML</sequence>
<dbReference type="PANTHER" id="PTHR43248:SF3">
    <property type="entry name" value="AB HYDROLASE-1 DOMAIN-CONTAINING PROTEIN"/>
    <property type="match status" value="1"/>
</dbReference>
<dbReference type="InterPro" id="IPR051601">
    <property type="entry name" value="Serine_prot/Carboxylest_S33"/>
</dbReference>
<proteinExistence type="inferred from homology"/>
<dbReference type="EMBL" id="CCYD01000053">
    <property type="protein sequence ID" value="CEG35582.1"/>
    <property type="molecule type" value="Genomic_DNA"/>
</dbReference>
<evidence type="ECO:0000313" key="3">
    <source>
        <dbReference type="EMBL" id="CEG35582.1"/>
    </source>
</evidence>
<comment type="similarity">
    <text evidence="1">Belongs to the peptidase S33 family.</text>
</comment>